<comment type="caution">
    <text evidence="1">The sequence shown here is derived from an EMBL/GenBank/DDBJ whole genome shotgun (WGS) entry which is preliminary data.</text>
</comment>
<dbReference type="Proteomes" id="UP000011991">
    <property type="component" value="Unassembled WGS sequence"/>
</dbReference>
<sequence length="198" mass="22897">MRITDQIRFGPFSSAYHRGLVDDAFKATLQQFLERELLPQLDELIRDAEGSLVATFDSDRYCGPNSLVRDVFTLELVLVGDTGTSELKSDIVFNAIDRSFCPRTGHGHRFYVWTPLRRKTHEHEMESIQRVIEIIQRCDETDPECPICAGSVSAINNSDIFEVRCTVNRCFQYNYHKDKNGRLVHGHFFTKHPEERTE</sequence>
<organism evidence="1 2">
    <name type="scientific">Rhodopirellula maiorica SM1</name>
    <dbReference type="NCBI Taxonomy" id="1265738"/>
    <lineage>
        <taxon>Bacteria</taxon>
        <taxon>Pseudomonadati</taxon>
        <taxon>Planctomycetota</taxon>
        <taxon>Planctomycetia</taxon>
        <taxon>Pirellulales</taxon>
        <taxon>Pirellulaceae</taxon>
        <taxon>Novipirellula</taxon>
    </lineage>
</organism>
<dbReference type="OrthoDB" id="279948at2"/>
<proteinExistence type="predicted"/>
<dbReference type="RefSeq" id="WP_008692740.1">
    <property type="nucleotide sequence ID" value="NZ_ANOG01000181.1"/>
</dbReference>
<dbReference type="PATRIC" id="fig|1265738.3.peg.1199"/>
<dbReference type="EMBL" id="ANOG01000181">
    <property type="protein sequence ID" value="EMI21872.1"/>
    <property type="molecule type" value="Genomic_DNA"/>
</dbReference>
<name>M5S2L7_9BACT</name>
<reference evidence="1 2" key="1">
    <citation type="journal article" date="2013" name="Mar. Genomics">
        <title>Expression of sulfatases in Rhodopirellula baltica and the diversity of sulfatases in the genus Rhodopirellula.</title>
        <authorList>
            <person name="Wegner C.E."/>
            <person name="Richter-Heitmann T."/>
            <person name="Klindworth A."/>
            <person name="Klockow C."/>
            <person name="Richter M."/>
            <person name="Achstetter T."/>
            <person name="Glockner F.O."/>
            <person name="Harder J."/>
        </authorList>
    </citation>
    <scope>NUCLEOTIDE SEQUENCE [LARGE SCALE GENOMIC DNA]</scope>
    <source>
        <strain evidence="1 2">SM1</strain>
    </source>
</reference>
<protein>
    <submittedName>
        <fullName evidence="1">Uncharacterized protein</fullName>
    </submittedName>
</protein>
<gene>
    <name evidence="1" type="ORF">RMSM_01201</name>
</gene>
<evidence type="ECO:0000313" key="2">
    <source>
        <dbReference type="Proteomes" id="UP000011991"/>
    </source>
</evidence>
<evidence type="ECO:0000313" key="1">
    <source>
        <dbReference type="EMBL" id="EMI21872.1"/>
    </source>
</evidence>
<keyword evidence="2" id="KW-1185">Reference proteome</keyword>
<accession>M5S2L7</accession>
<dbReference type="AlphaFoldDB" id="M5S2L7"/>